<evidence type="ECO:0000313" key="11">
    <source>
        <dbReference type="Proteomes" id="UP000292424"/>
    </source>
</evidence>
<dbReference type="InterPro" id="IPR006104">
    <property type="entry name" value="Glyco_hydro_2_N"/>
</dbReference>
<accession>A0A5P2G7E3</accession>
<dbReference type="KEGG" id="arac:E0W69_010835"/>
<sequence>MYHKYLLALLISGTIFTQTSNAQTERKHINFDFGWKFHLGNASDPNRDFNYGIGNVFSKSGETSNTAISEKWDESGWDSVNLPHDWVVGLPFTYIKNDDIDAHGYKPVGGLFPENSIGWYRKSFTLNAQDSGGRYILQFDGVYRDSKVWINGYYVGGNFSGYTTAYYDITDFIRFGKKNTLVVRADATQDEGWFYEGAGIYRHVWLNNYNDVHIAQKDGFYVHTAIKGKDATIYTETKVENKSLENQNISVFTEITNREGKVIGTSKVQPIQLAIDESGRIKQSIALKNVELWDLDNPYLYRAVTVVTKNGKELDRLKVKFGIREFKFDSKDGFFLNGKSVKMLGVSNHQDHAGVGVALPDYLQYYRVGLLKEMGANAYRTTHNPPTPELLDACDSLGILVFDETRLLTSGNEYAKQLTDLVERDRNHASVFMWSIGNEEYLTQANNIGTRIAQNQINLIKTLDTTRGISYAANMGNVYKGVNEVIPIRGFNYHLEGIDPYHKDHPEQPVYGSEVSSMVSTRGVFIKDTVNCYVPDYDSTFPSWAAKAETWWTQADARKWYMGGFVWTGFDYRGEPTPYRWPNINSHFGIMDMCGFPKTVYYYYQAWWSNKDVLNIAPHWNWKGDEGKEKLVWINSNAEDVELFLNGQSLGKKTMPKDGHLTWNVKYTPGELKAIGHRNGKEITSIVKTTDVPYQIKLSPSKKVLLADGEDAVVVNVSVVDKEGLEVPNANDLIQFSLNGTDAQIIGVGNGDPSSHEADKCVDGAWQRHLFGGKAQVIIKSGKNKGQIQMVASSNIIKNAIVEFDVN</sequence>
<dbReference type="Pfam" id="PF18565">
    <property type="entry name" value="Glyco_hydro2_C5"/>
    <property type="match status" value="1"/>
</dbReference>
<gene>
    <name evidence="10" type="ORF">E0W69_010835</name>
</gene>
<evidence type="ECO:0000259" key="8">
    <source>
        <dbReference type="Pfam" id="PF16355"/>
    </source>
</evidence>
<dbReference type="Proteomes" id="UP000292424">
    <property type="component" value="Chromosome"/>
</dbReference>
<evidence type="ECO:0000256" key="2">
    <source>
        <dbReference type="ARBA" id="ARBA00022801"/>
    </source>
</evidence>
<dbReference type="PRINTS" id="PR00132">
    <property type="entry name" value="GLHYDRLASE2"/>
</dbReference>
<dbReference type="PANTHER" id="PTHR42732:SF1">
    <property type="entry name" value="BETA-MANNOSIDASE"/>
    <property type="match status" value="1"/>
</dbReference>
<dbReference type="InterPro" id="IPR008979">
    <property type="entry name" value="Galactose-bd-like_sf"/>
</dbReference>
<feature type="domain" description="Glycoside hydrolase family 2" evidence="9">
    <location>
        <begin position="696"/>
        <end position="801"/>
    </location>
</feature>
<keyword evidence="3" id="KW-0326">Glycosidase</keyword>
<dbReference type="InterPro" id="IPR040605">
    <property type="entry name" value="Glyco_hydro2_dom5"/>
</dbReference>
<evidence type="ECO:0000256" key="3">
    <source>
        <dbReference type="ARBA" id="ARBA00023295"/>
    </source>
</evidence>
<dbReference type="Pfam" id="PF00703">
    <property type="entry name" value="Glyco_hydro_2"/>
    <property type="match status" value="1"/>
</dbReference>
<feature type="domain" description="DUF4982" evidence="8">
    <location>
        <begin position="627"/>
        <end position="683"/>
    </location>
</feature>
<feature type="domain" description="Glycosyl hydrolases family 2 sugar binding" evidence="7">
    <location>
        <begin position="114"/>
        <end position="206"/>
    </location>
</feature>
<dbReference type="OrthoDB" id="9801077at2"/>
<dbReference type="InterPro" id="IPR006101">
    <property type="entry name" value="Glyco_hydro_2"/>
</dbReference>
<dbReference type="Pfam" id="PF16355">
    <property type="entry name" value="DUF4982"/>
    <property type="match status" value="1"/>
</dbReference>
<keyword evidence="11" id="KW-1185">Reference proteome</keyword>
<evidence type="ECO:0000313" key="10">
    <source>
        <dbReference type="EMBL" id="QES89133.1"/>
    </source>
</evidence>
<dbReference type="InterPro" id="IPR048230">
    <property type="entry name" value="GalA-like"/>
</dbReference>
<dbReference type="EMBL" id="CP044016">
    <property type="protein sequence ID" value="QES89133.1"/>
    <property type="molecule type" value="Genomic_DNA"/>
</dbReference>
<dbReference type="Pfam" id="PF02836">
    <property type="entry name" value="Glyco_hydro_2_C"/>
    <property type="match status" value="1"/>
</dbReference>
<dbReference type="InterPro" id="IPR032311">
    <property type="entry name" value="DUF4982"/>
</dbReference>
<feature type="signal peptide" evidence="4">
    <location>
        <begin position="1"/>
        <end position="22"/>
    </location>
</feature>
<dbReference type="Gene3D" id="3.20.20.80">
    <property type="entry name" value="Glycosidases"/>
    <property type="match status" value="1"/>
</dbReference>
<dbReference type="GO" id="GO:0004553">
    <property type="term" value="F:hydrolase activity, hydrolyzing O-glycosyl compounds"/>
    <property type="evidence" value="ECO:0007669"/>
    <property type="project" value="InterPro"/>
</dbReference>
<dbReference type="InterPro" id="IPR051913">
    <property type="entry name" value="GH2_Domain-Containing"/>
</dbReference>
<evidence type="ECO:0000256" key="4">
    <source>
        <dbReference type="SAM" id="SignalP"/>
    </source>
</evidence>
<dbReference type="RefSeq" id="WP_131330079.1">
    <property type="nucleotide sequence ID" value="NZ_CP044016.1"/>
</dbReference>
<reference evidence="10 11" key="1">
    <citation type="submission" date="2019-09" db="EMBL/GenBank/DDBJ databases">
        <title>Complete genome sequence of Arachidicoccus sp. B3-10 isolated from apple orchard soil.</title>
        <authorList>
            <person name="Kim H.S."/>
            <person name="Han K.-I."/>
            <person name="Suh M.K."/>
            <person name="Lee K.C."/>
            <person name="Eom M.K."/>
            <person name="Kim J.-S."/>
            <person name="Kang S.W."/>
            <person name="Sin Y."/>
            <person name="Lee J.-S."/>
        </authorList>
    </citation>
    <scope>NUCLEOTIDE SEQUENCE [LARGE SCALE GENOMIC DNA]</scope>
    <source>
        <strain evidence="10 11">B3-10</strain>
    </source>
</reference>
<dbReference type="InterPro" id="IPR013783">
    <property type="entry name" value="Ig-like_fold"/>
</dbReference>
<dbReference type="InterPro" id="IPR006102">
    <property type="entry name" value="Ig-like_GH2"/>
</dbReference>
<dbReference type="SUPFAM" id="SSF49785">
    <property type="entry name" value="Galactose-binding domain-like"/>
    <property type="match status" value="1"/>
</dbReference>
<dbReference type="Gene3D" id="2.60.40.10">
    <property type="entry name" value="Immunoglobulins"/>
    <property type="match status" value="3"/>
</dbReference>
<dbReference type="GO" id="GO:0005975">
    <property type="term" value="P:carbohydrate metabolic process"/>
    <property type="evidence" value="ECO:0007669"/>
    <property type="project" value="InterPro"/>
</dbReference>
<evidence type="ECO:0000259" key="9">
    <source>
        <dbReference type="Pfam" id="PF18565"/>
    </source>
</evidence>
<dbReference type="InterPro" id="IPR017853">
    <property type="entry name" value="GH"/>
</dbReference>
<dbReference type="InterPro" id="IPR006103">
    <property type="entry name" value="Glyco_hydro_2_cat"/>
</dbReference>
<protein>
    <submittedName>
        <fullName evidence="10">Glycoside hydrolase family 2 protein</fullName>
    </submittedName>
</protein>
<keyword evidence="4" id="KW-0732">Signal</keyword>
<feature type="domain" description="Glycoside hydrolase family 2 catalytic" evidence="6">
    <location>
        <begin position="332"/>
        <end position="581"/>
    </location>
</feature>
<organism evidence="10 11">
    <name type="scientific">Rhizosphaericola mali</name>
    <dbReference type="NCBI Taxonomy" id="2545455"/>
    <lineage>
        <taxon>Bacteria</taxon>
        <taxon>Pseudomonadati</taxon>
        <taxon>Bacteroidota</taxon>
        <taxon>Chitinophagia</taxon>
        <taxon>Chitinophagales</taxon>
        <taxon>Chitinophagaceae</taxon>
        <taxon>Rhizosphaericola</taxon>
    </lineage>
</organism>
<dbReference type="InterPro" id="IPR023232">
    <property type="entry name" value="Glyco_hydro_2_AS"/>
</dbReference>
<evidence type="ECO:0000259" key="6">
    <source>
        <dbReference type="Pfam" id="PF02836"/>
    </source>
</evidence>
<evidence type="ECO:0000259" key="5">
    <source>
        <dbReference type="Pfam" id="PF00703"/>
    </source>
</evidence>
<comment type="similarity">
    <text evidence="1">Belongs to the glycosyl hydrolase 2 family.</text>
</comment>
<dbReference type="SUPFAM" id="SSF49303">
    <property type="entry name" value="beta-Galactosidase/glucuronidase domain"/>
    <property type="match status" value="1"/>
</dbReference>
<dbReference type="Gene3D" id="2.60.120.260">
    <property type="entry name" value="Galactose-binding domain-like"/>
    <property type="match status" value="1"/>
</dbReference>
<dbReference type="AlphaFoldDB" id="A0A5P2G7E3"/>
<dbReference type="NCBIfam" id="NF041462">
    <property type="entry name" value="GalA"/>
    <property type="match status" value="1"/>
</dbReference>
<proteinExistence type="inferred from homology"/>
<name>A0A5P2G7E3_9BACT</name>
<evidence type="ECO:0000259" key="7">
    <source>
        <dbReference type="Pfam" id="PF02837"/>
    </source>
</evidence>
<dbReference type="PANTHER" id="PTHR42732">
    <property type="entry name" value="BETA-GALACTOSIDASE"/>
    <property type="match status" value="1"/>
</dbReference>
<evidence type="ECO:0000256" key="1">
    <source>
        <dbReference type="ARBA" id="ARBA00007401"/>
    </source>
</evidence>
<dbReference type="SUPFAM" id="SSF51445">
    <property type="entry name" value="(Trans)glycosidases"/>
    <property type="match status" value="1"/>
</dbReference>
<feature type="domain" description="Glycoside hydrolase family 2 immunoglobulin-like beta-sandwich" evidence="5">
    <location>
        <begin position="219"/>
        <end position="324"/>
    </location>
</feature>
<dbReference type="PROSITE" id="PS00608">
    <property type="entry name" value="GLYCOSYL_HYDROL_F2_2"/>
    <property type="match status" value="1"/>
</dbReference>
<feature type="chain" id="PRO_5024404031" evidence="4">
    <location>
        <begin position="23"/>
        <end position="807"/>
    </location>
</feature>
<dbReference type="InterPro" id="IPR036156">
    <property type="entry name" value="Beta-gal/glucu_dom_sf"/>
</dbReference>
<keyword evidence="2 10" id="KW-0378">Hydrolase</keyword>
<dbReference type="Pfam" id="PF02837">
    <property type="entry name" value="Glyco_hydro_2_N"/>
    <property type="match status" value="1"/>
</dbReference>